<accession>A0ABR2E476</accession>
<organism evidence="1 2">
    <name type="scientific">Hibiscus sabdariffa</name>
    <name type="common">roselle</name>
    <dbReference type="NCBI Taxonomy" id="183260"/>
    <lineage>
        <taxon>Eukaryota</taxon>
        <taxon>Viridiplantae</taxon>
        <taxon>Streptophyta</taxon>
        <taxon>Embryophyta</taxon>
        <taxon>Tracheophyta</taxon>
        <taxon>Spermatophyta</taxon>
        <taxon>Magnoliopsida</taxon>
        <taxon>eudicotyledons</taxon>
        <taxon>Gunneridae</taxon>
        <taxon>Pentapetalae</taxon>
        <taxon>rosids</taxon>
        <taxon>malvids</taxon>
        <taxon>Malvales</taxon>
        <taxon>Malvaceae</taxon>
        <taxon>Malvoideae</taxon>
        <taxon>Hibiscus</taxon>
    </lineage>
</organism>
<gene>
    <name evidence="1" type="ORF">V6N12_040605</name>
</gene>
<keyword evidence="2" id="KW-1185">Reference proteome</keyword>
<dbReference type="EMBL" id="JBBPBM010000020">
    <property type="protein sequence ID" value="KAK8551989.1"/>
    <property type="molecule type" value="Genomic_DNA"/>
</dbReference>
<dbReference type="Proteomes" id="UP001472677">
    <property type="component" value="Unassembled WGS sequence"/>
</dbReference>
<comment type="caution">
    <text evidence="1">The sequence shown here is derived from an EMBL/GenBank/DDBJ whole genome shotgun (WGS) entry which is preliminary data.</text>
</comment>
<proteinExistence type="predicted"/>
<protein>
    <submittedName>
        <fullName evidence="1">Uncharacterized protein</fullName>
    </submittedName>
</protein>
<reference evidence="1 2" key="1">
    <citation type="journal article" date="2024" name="G3 (Bethesda)">
        <title>Genome assembly of Hibiscus sabdariffa L. provides insights into metabolisms of medicinal natural products.</title>
        <authorList>
            <person name="Kim T."/>
        </authorList>
    </citation>
    <scope>NUCLEOTIDE SEQUENCE [LARGE SCALE GENOMIC DNA]</scope>
    <source>
        <strain evidence="1">TK-2024</strain>
        <tissue evidence="1">Old leaves</tissue>
    </source>
</reference>
<sequence length="71" mass="8462">MHATVVNFRVKFYSQIQSMSEEAEGLLRWLSSSGVDNEAFWLFFSVLSCKLEWKWLLSYLRTKLEAPRPRF</sequence>
<name>A0ABR2E476_9ROSI</name>
<evidence type="ECO:0000313" key="1">
    <source>
        <dbReference type="EMBL" id="KAK8551989.1"/>
    </source>
</evidence>
<evidence type="ECO:0000313" key="2">
    <source>
        <dbReference type="Proteomes" id="UP001472677"/>
    </source>
</evidence>